<evidence type="ECO:0000313" key="4">
    <source>
        <dbReference type="Proteomes" id="UP000791440"/>
    </source>
</evidence>
<comment type="caution">
    <text evidence="3">The sequence shown here is derived from an EMBL/GenBank/DDBJ whole genome shotgun (WGS) entry which is preliminary data.</text>
</comment>
<keyword evidence="4" id="KW-1185">Reference proteome</keyword>
<gene>
    <name evidence="3" type="ORF">O3G_MSEX014759</name>
</gene>
<evidence type="ECO:0000259" key="2">
    <source>
        <dbReference type="PROSITE" id="PS51915"/>
    </source>
</evidence>
<dbReference type="PROSITE" id="PS00028">
    <property type="entry name" value="ZINC_FINGER_C2H2_1"/>
    <property type="match status" value="1"/>
</dbReference>
<dbReference type="InterPro" id="IPR013087">
    <property type="entry name" value="Znf_C2H2_type"/>
</dbReference>
<feature type="non-terminal residue" evidence="3">
    <location>
        <position position="185"/>
    </location>
</feature>
<dbReference type="InterPro" id="IPR012934">
    <property type="entry name" value="Znf_AD"/>
</dbReference>
<proteinExistence type="predicted"/>
<dbReference type="AlphaFoldDB" id="A0A921ZVN8"/>
<feature type="binding site" evidence="1">
    <location>
        <position position="52"/>
    </location>
    <ligand>
        <name>Zn(2+)</name>
        <dbReference type="ChEBI" id="CHEBI:29105"/>
    </ligand>
</feature>
<sequence>MEDEEFLGCISCMGSNDLYDLFAVYEENAETYASLLETCFSIKVPNNLRHICADCADQLDKAAAFKDQTESSMAMLQNVKQEEYLDETILAEAECVPDDPEIKEEGVRRGGSDDEDEEFEDVDDEHAIQALDETTCIYCDLQLSSVEEVHEHIRSVHELEPRTGQRLRECSLCGVPMRDAADHHN</sequence>
<feature type="binding site" evidence="1">
    <location>
        <position position="9"/>
    </location>
    <ligand>
        <name>Zn(2+)</name>
        <dbReference type="ChEBI" id="CHEBI:29105"/>
    </ligand>
</feature>
<feature type="binding site" evidence="1">
    <location>
        <position position="12"/>
    </location>
    <ligand>
        <name>Zn(2+)</name>
        <dbReference type="ChEBI" id="CHEBI:29105"/>
    </ligand>
</feature>
<organism evidence="3 4">
    <name type="scientific">Manduca sexta</name>
    <name type="common">Tobacco hawkmoth</name>
    <name type="synonym">Tobacco hornworm</name>
    <dbReference type="NCBI Taxonomy" id="7130"/>
    <lineage>
        <taxon>Eukaryota</taxon>
        <taxon>Metazoa</taxon>
        <taxon>Ecdysozoa</taxon>
        <taxon>Arthropoda</taxon>
        <taxon>Hexapoda</taxon>
        <taxon>Insecta</taxon>
        <taxon>Pterygota</taxon>
        <taxon>Neoptera</taxon>
        <taxon>Endopterygota</taxon>
        <taxon>Lepidoptera</taxon>
        <taxon>Glossata</taxon>
        <taxon>Ditrysia</taxon>
        <taxon>Bombycoidea</taxon>
        <taxon>Sphingidae</taxon>
        <taxon>Sphinginae</taxon>
        <taxon>Sphingini</taxon>
        <taxon>Manduca</taxon>
    </lineage>
</organism>
<dbReference type="GO" id="GO:0008270">
    <property type="term" value="F:zinc ion binding"/>
    <property type="evidence" value="ECO:0007669"/>
    <property type="project" value="UniProtKB-UniRule"/>
</dbReference>
<evidence type="ECO:0000313" key="3">
    <source>
        <dbReference type="EMBL" id="KAG6464836.1"/>
    </source>
</evidence>
<keyword evidence="1" id="KW-0862">Zinc</keyword>
<evidence type="ECO:0000256" key="1">
    <source>
        <dbReference type="PROSITE-ProRule" id="PRU01263"/>
    </source>
</evidence>
<accession>A0A921ZVN8</accession>
<reference evidence="3" key="1">
    <citation type="journal article" date="2016" name="Insect Biochem. Mol. Biol.">
        <title>Multifaceted biological insights from a draft genome sequence of the tobacco hornworm moth, Manduca sexta.</title>
        <authorList>
            <person name="Kanost M.R."/>
            <person name="Arrese E.L."/>
            <person name="Cao X."/>
            <person name="Chen Y.R."/>
            <person name="Chellapilla S."/>
            <person name="Goldsmith M.R."/>
            <person name="Grosse-Wilde E."/>
            <person name="Heckel D.G."/>
            <person name="Herndon N."/>
            <person name="Jiang H."/>
            <person name="Papanicolaou A."/>
            <person name="Qu J."/>
            <person name="Soulages J.L."/>
            <person name="Vogel H."/>
            <person name="Walters J."/>
            <person name="Waterhouse R.M."/>
            <person name="Ahn S.J."/>
            <person name="Almeida F.C."/>
            <person name="An C."/>
            <person name="Aqrawi P."/>
            <person name="Bretschneider A."/>
            <person name="Bryant W.B."/>
            <person name="Bucks S."/>
            <person name="Chao H."/>
            <person name="Chevignon G."/>
            <person name="Christen J.M."/>
            <person name="Clarke D.F."/>
            <person name="Dittmer N.T."/>
            <person name="Ferguson L.C.F."/>
            <person name="Garavelou S."/>
            <person name="Gordon K.H.J."/>
            <person name="Gunaratna R.T."/>
            <person name="Han Y."/>
            <person name="Hauser F."/>
            <person name="He Y."/>
            <person name="Heidel-Fischer H."/>
            <person name="Hirsh A."/>
            <person name="Hu Y."/>
            <person name="Jiang H."/>
            <person name="Kalra D."/>
            <person name="Klinner C."/>
            <person name="Konig C."/>
            <person name="Kovar C."/>
            <person name="Kroll A.R."/>
            <person name="Kuwar S.S."/>
            <person name="Lee S.L."/>
            <person name="Lehman R."/>
            <person name="Li K."/>
            <person name="Li Z."/>
            <person name="Liang H."/>
            <person name="Lovelace S."/>
            <person name="Lu Z."/>
            <person name="Mansfield J.H."/>
            <person name="McCulloch K.J."/>
            <person name="Mathew T."/>
            <person name="Morton B."/>
            <person name="Muzny D.M."/>
            <person name="Neunemann D."/>
            <person name="Ongeri F."/>
            <person name="Pauchet Y."/>
            <person name="Pu L.L."/>
            <person name="Pyrousis I."/>
            <person name="Rao X.J."/>
            <person name="Redding A."/>
            <person name="Roesel C."/>
            <person name="Sanchez-Gracia A."/>
            <person name="Schaack S."/>
            <person name="Shukla A."/>
            <person name="Tetreau G."/>
            <person name="Wang Y."/>
            <person name="Xiong G.H."/>
            <person name="Traut W."/>
            <person name="Walsh T.K."/>
            <person name="Worley K.C."/>
            <person name="Wu D."/>
            <person name="Wu W."/>
            <person name="Wu Y.Q."/>
            <person name="Zhang X."/>
            <person name="Zou Z."/>
            <person name="Zucker H."/>
            <person name="Briscoe A.D."/>
            <person name="Burmester T."/>
            <person name="Clem R.J."/>
            <person name="Feyereisen R."/>
            <person name="Grimmelikhuijzen C.J.P."/>
            <person name="Hamodrakas S.J."/>
            <person name="Hansson B.S."/>
            <person name="Huguet E."/>
            <person name="Jermiin L.S."/>
            <person name="Lan Q."/>
            <person name="Lehman H.K."/>
            <person name="Lorenzen M."/>
            <person name="Merzendorfer H."/>
            <person name="Michalopoulos I."/>
            <person name="Morton D.B."/>
            <person name="Muthukrishnan S."/>
            <person name="Oakeshott J.G."/>
            <person name="Palmer W."/>
            <person name="Park Y."/>
            <person name="Passarelli A.L."/>
            <person name="Rozas J."/>
            <person name="Schwartz L.M."/>
            <person name="Smith W."/>
            <person name="Southgate A."/>
            <person name="Vilcinskas A."/>
            <person name="Vogt R."/>
            <person name="Wang P."/>
            <person name="Werren J."/>
            <person name="Yu X.Q."/>
            <person name="Zhou J.J."/>
            <person name="Brown S.J."/>
            <person name="Scherer S.E."/>
            <person name="Richards S."/>
            <person name="Blissard G.W."/>
        </authorList>
    </citation>
    <scope>NUCLEOTIDE SEQUENCE</scope>
</reference>
<dbReference type="Pfam" id="PF07776">
    <property type="entry name" value="zf-AD"/>
    <property type="match status" value="1"/>
</dbReference>
<dbReference type="SUPFAM" id="SSF57667">
    <property type="entry name" value="beta-beta-alpha zinc fingers"/>
    <property type="match status" value="1"/>
</dbReference>
<keyword evidence="1" id="KW-0479">Metal-binding</keyword>
<keyword evidence="1" id="KW-0863">Zinc-finger</keyword>
<dbReference type="InterPro" id="IPR036236">
    <property type="entry name" value="Znf_C2H2_sf"/>
</dbReference>
<feature type="domain" description="ZAD" evidence="2">
    <location>
        <begin position="7"/>
        <end position="79"/>
    </location>
</feature>
<reference evidence="3" key="2">
    <citation type="submission" date="2020-12" db="EMBL/GenBank/DDBJ databases">
        <authorList>
            <person name="Kanost M."/>
        </authorList>
    </citation>
    <scope>NUCLEOTIDE SEQUENCE</scope>
</reference>
<feature type="binding site" evidence="1">
    <location>
        <position position="55"/>
    </location>
    <ligand>
        <name>Zn(2+)</name>
        <dbReference type="ChEBI" id="CHEBI:29105"/>
    </ligand>
</feature>
<name>A0A921ZVN8_MANSE</name>
<protein>
    <recommendedName>
        <fullName evidence="2">ZAD domain-containing protein</fullName>
    </recommendedName>
</protein>
<dbReference type="EMBL" id="JH669272">
    <property type="protein sequence ID" value="KAG6464836.1"/>
    <property type="molecule type" value="Genomic_DNA"/>
</dbReference>
<dbReference type="PROSITE" id="PS51915">
    <property type="entry name" value="ZAD"/>
    <property type="match status" value="1"/>
</dbReference>
<dbReference type="Proteomes" id="UP000791440">
    <property type="component" value="Unassembled WGS sequence"/>
</dbReference>
<dbReference type="GO" id="GO:0005634">
    <property type="term" value="C:nucleus"/>
    <property type="evidence" value="ECO:0007669"/>
    <property type="project" value="InterPro"/>
</dbReference>